<keyword evidence="3" id="KW-1185">Reference proteome</keyword>
<organism evidence="2 3">
    <name type="scientific">Limimaricola cinnabarinus LL-001</name>
    <dbReference type="NCBI Taxonomy" id="1337093"/>
    <lineage>
        <taxon>Bacteria</taxon>
        <taxon>Pseudomonadati</taxon>
        <taxon>Pseudomonadota</taxon>
        <taxon>Alphaproteobacteria</taxon>
        <taxon>Rhodobacterales</taxon>
        <taxon>Paracoccaceae</taxon>
        <taxon>Limimaricola</taxon>
    </lineage>
</organism>
<dbReference type="eggNOG" id="COG5323">
    <property type="taxonomic scope" value="Bacteria"/>
</dbReference>
<accession>U3ADC5</accession>
<feature type="compositionally biased region" description="Basic and acidic residues" evidence="1">
    <location>
        <begin position="291"/>
        <end position="301"/>
    </location>
</feature>
<evidence type="ECO:0000256" key="1">
    <source>
        <dbReference type="SAM" id="MobiDB-lite"/>
    </source>
</evidence>
<reference evidence="2" key="1">
    <citation type="journal article" date="2013" name="Genome Announc.">
        <title>Draft Genome Sequence of Loktanella cinnabarina LL-001T, Isolated from Deep-Sea Floor Sediment.</title>
        <authorList>
            <person name="Nishi S."/>
            <person name="Tsubouchi T."/>
            <person name="Takaki Y."/>
            <person name="Koyanagi R."/>
            <person name="Satoh N."/>
            <person name="Maruyama T."/>
            <person name="Hatada Y."/>
        </authorList>
    </citation>
    <scope>NUCLEOTIDE SEQUENCE [LARGE SCALE GENOMIC DNA]</scope>
    <source>
        <strain evidence="2">LL-001</strain>
    </source>
</reference>
<feature type="region of interest" description="Disordered" evidence="1">
    <location>
        <begin position="270"/>
        <end position="385"/>
    </location>
</feature>
<dbReference type="Gene3D" id="3.40.50.300">
    <property type="entry name" value="P-loop containing nucleotide triphosphate hydrolases"/>
    <property type="match status" value="1"/>
</dbReference>
<dbReference type="STRING" id="1337093.MBELCI_1731"/>
<dbReference type="InterPro" id="IPR006944">
    <property type="entry name" value="Phage/GTA_portal"/>
</dbReference>
<feature type="compositionally biased region" description="Basic residues" evidence="1">
    <location>
        <begin position="407"/>
        <end position="420"/>
    </location>
</feature>
<sequence length="844" mass="89877">MGDPRRARRGQDPRRGRMGARAGRGARPGDAGRARRVALVGETLDQAREVMVFGESGIMACSPPDRRPVWSATRRMLTWSNGAVAQIFSAHDYEALRGPQFDAAWADELAKWKRGAEAWDMLQFGLRLGDPRACVTTTPRNAPVLRDLLAADSTVVTHAATQANAANLARGFLDEMQRRYAGTRQGRQELEGVLLADAEGALWTAEMLAACLTDSAPDLDRIVVAVDPSVSGHAASDAWRHRGGGGGDAGPAAGLAGLCDRGCDGRGGLAARLGPGRLRRDGPARGRAHGRRGEPGRRTGRDGGAAGRSHGAVQGAACRAVQGASGRAGGGPLRAGARAPFARPRRARGSVGANDGARFSGRGLARPRGRPRLGPARAVDRARAGVAQAPVQDALGRTSLCKYSRGAARRRGRRPLRRRGVAQPPDHRAPRSRFPNPALSFSSPRRSDDQRGAAMFEFFKRDKGAPEAKASAAGRCLAWPGAGRPAWSARDTVSLTRAGFVGNPVGFRAVRLISEAAAALPLMLQDRGRRYDEHPALALLARPNPGQGRAELIEALVGQILLTGNGYVEAVGDGGLPFELHVLRSDRVSLVPGPDGWPVAYDYAVGGRKHRFAVSEAVSPICHIKSFHPQDDHYGLSALSAAATAIDVHNAASAWSKALLDNAARPSGAIVYRGADGQAGLTPDQYDRLVEEMESQHQGARNAGRPMLLEGGLDWKPMGFSPSDMEFQKTKEAAAREIAVAFGVPPMILGIPGDATYANYQEANRAFYRLTVLPLMSRIAGALAEWLSDVSEARFELRVDLDQVPALAAERDGQWRRVSEALFLTDAEKRALLGLPAHEVGSDG</sequence>
<feature type="region of interest" description="Disordered" evidence="1">
    <location>
        <begin position="402"/>
        <end position="449"/>
    </location>
</feature>
<dbReference type="AlphaFoldDB" id="U3ADC5"/>
<evidence type="ECO:0000313" key="2">
    <source>
        <dbReference type="EMBL" id="GAD55679.1"/>
    </source>
</evidence>
<dbReference type="Pfam" id="PF03237">
    <property type="entry name" value="Terminase_6N"/>
    <property type="match status" value="1"/>
</dbReference>
<gene>
    <name evidence="2" type="ORF">MBELCI_1731</name>
</gene>
<protein>
    <submittedName>
        <fullName evidence="2">Phage portal protein</fullName>
    </submittedName>
</protein>
<proteinExistence type="predicted"/>
<dbReference type="Pfam" id="PF04860">
    <property type="entry name" value="Phage_portal"/>
    <property type="match status" value="1"/>
</dbReference>
<dbReference type="Proteomes" id="UP000016566">
    <property type="component" value="Unassembled WGS sequence"/>
</dbReference>
<dbReference type="NCBIfam" id="TIGR01537">
    <property type="entry name" value="portal_HK97"/>
    <property type="match status" value="1"/>
</dbReference>
<dbReference type="InterPro" id="IPR027417">
    <property type="entry name" value="P-loop_NTPase"/>
</dbReference>
<feature type="compositionally biased region" description="Low complexity" evidence="1">
    <location>
        <begin position="19"/>
        <end position="31"/>
    </location>
</feature>
<feature type="region of interest" description="Disordered" evidence="1">
    <location>
        <begin position="1"/>
        <end position="34"/>
    </location>
</feature>
<evidence type="ECO:0000313" key="3">
    <source>
        <dbReference type="Proteomes" id="UP000016566"/>
    </source>
</evidence>
<dbReference type="EMBL" id="BATB01000019">
    <property type="protein sequence ID" value="GAD55679.1"/>
    <property type="molecule type" value="Genomic_DNA"/>
</dbReference>
<comment type="caution">
    <text evidence="2">The sequence shown here is derived from an EMBL/GenBank/DDBJ whole genome shotgun (WGS) entry which is preliminary data.</text>
</comment>
<dbReference type="InterPro" id="IPR006427">
    <property type="entry name" value="Portal_HK97"/>
</dbReference>
<dbReference type="eggNOG" id="COG4695">
    <property type="taxonomic scope" value="Bacteria"/>
</dbReference>
<name>U3ADC5_9RHOB</name>